<evidence type="ECO:0000256" key="9">
    <source>
        <dbReference type="ARBA" id="ARBA00022833"/>
    </source>
</evidence>
<dbReference type="SUPFAM" id="SSF56399">
    <property type="entry name" value="ADP-ribosylation"/>
    <property type="match status" value="1"/>
</dbReference>
<dbReference type="InterPro" id="IPR004102">
    <property type="entry name" value="Poly(ADP-ribose)pol_reg_dom"/>
</dbReference>
<dbReference type="CDD" id="cd01437">
    <property type="entry name" value="parp_like"/>
    <property type="match status" value="1"/>
</dbReference>
<dbReference type="GO" id="GO:0070212">
    <property type="term" value="P:protein poly-ADP-ribosylation"/>
    <property type="evidence" value="ECO:0007669"/>
    <property type="project" value="TreeGrafter"/>
</dbReference>
<dbReference type="PROSITE" id="PS51977">
    <property type="entry name" value="WGR"/>
    <property type="match status" value="1"/>
</dbReference>
<keyword evidence="3 15" id="KW-0808">Transferase</keyword>
<dbReference type="SUPFAM" id="SSF142921">
    <property type="entry name" value="WGR domain-like"/>
    <property type="match status" value="1"/>
</dbReference>
<keyword evidence="11" id="KW-0238">DNA-binding</keyword>
<evidence type="ECO:0000313" key="20">
    <source>
        <dbReference type="EMBL" id="CCC48040.1"/>
    </source>
</evidence>
<dbReference type="GO" id="GO:0003677">
    <property type="term" value="F:DNA binding"/>
    <property type="evidence" value="ECO:0007669"/>
    <property type="project" value="UniProtKB-KW"/>
</dbReference>
<proteinExistence type="inferred from homology"/>
<keyword evidence="5" id="KW-0479">Metal-binding</keyword>
<dbReference type="InterPro" id="IPR036930">
    <property type="entry name" value="WGR_dom_sf"/>
</dbReference>
<dbReference type="Pfam" id="PF05406">
    <property type="entry name" value="WGR"/>
    <property type="match status" value="1"/>
</dbReference>
<dbReference type="Gene3D" id="3.90.228.10">
    <property type="match status" value="1"/>
</dbReference>
<dbReference type="Pfam" id="PF02877">
    <property type="entry name" value="PARP_reg"/>
    <property type="match status" value="1"/>
</dbReference>
<keyword evidence="8" id="KW-0863">Zinc-finger</keyword>
<dbReference type="GO" id="GO:0005730">
    <property type="term" value="C:nucleolus"/>
    <property type="evidence" value="ECO:0007669"/>
    <property type="project" value="TreeGrafter"/>
</dbReference>
<dbReference type="PROSITE" id="PS51059">
    <property type="entry name" value="PARP_CATALYTIC"/>
    <property type="match status" value="1"/>
</dbReference>
<evidence type="ECO:0000259" key="18">
    <source>
        <dbReference type="PROSITE" id="PS51060"/>
    </source>
</evidence>
<evidence type="ECO:0000256" key="3">
    <source>
        <dbReference type="ARBA" id="ARBA00022679"/>
    </source>
</evidence>
<dbReference type="GO" id="GO:0016779">
    <property type="term" value="F:nucleotidyltransferase activity"/>
    <property type="evidence" value="ECO:0007669"/>
    <property type="project" value="UniProtKB-KW"/>
</dbReference>
<dbReference type="GO" id="GO:0003950">
    <property type="term" value="F:NAD+ poly-ADP-ribosyltransferase activity"/>
    <property type="evidence" value="ECO:0007669"/>
    <property type="project" value="UniProtKB-UniRule"/>
</dbReference>
<feature type="domain" description="WGR" evidence="19">
    <location>
        <begin position="79"/>
        <end position="175"/>
    </location>
</feature>
<dbReference type="InterPro" id="IPR036616">
    <property type="entry name" value="Poly(ADP-ribose)pol_reg_dom_sf"/>
</dbReference>
<keyword evidence="12" id="KW-0539">Nucleus</keyword>
<organism evidence="20">
    <name type="scientific">Trypanosoma vivax (strain Y486)</name>
    <dbReference type="NCBI Taxonomy" id="1055687"/>
    <lineage>
        <taxon>Eukaryota</taxon>
        <taxon>Discoba</taxon>
        <taxon>Euglenozoa</taxon>
        <taxon>Kinetoplastea</taxon>
        <taxon>Metakinetoplastina</taxon>
        <taxon>Trypanosomatida</taxon>
        <taxon>Trypanosomatidae</taxon>
        <taxon>Trypanosoma</taxon>
        <taxon>Duttonella</taxon>
    </lineage>
</organism>
<dbReference type="SUPFAM" id="SSF47587">
    <property type="entry name" value="Domain of poly(ADP-ribose) polymerase"/>
    <property type="match status" value="1"/>
</dbReference>
<dbReference type="FunFam" id="1.20.142.10:FF:000002">
    <property type="entry name" value="Poly [ADP-ribose] polymerase"/>
    <property type="match status" value="1"/>
</dbReference>
<evidence type="ECO:0000256" key="14">
    <source>
        <dbReference type="ARBA" id="ARBA00033987"/>
    </source>
</evidence>
<evidence type="ECO:0000256" key="8">
    <source>
        <dbReference type="ARBA" id="ARBA00022771"/>
    </source>
</evidence>
<feature type="domain" description="PARP alpha-helical" evidence="18">
    <location>
        <begin position="204"/>
        <end position="319"/>
    </location>
</feature>
<accession>G0TVS4</accession>
<evidence type="ECO:0000256" key="10">
    <source>
        <dbReference type="ARBA" id="ARBA00023027"/>
    </source>
</evidence>
<evidence type="ECO:0000259" key="17">
    <source>
        <dbReference type="PROSITE" id="PS51059"/>
    </source>
</evidence>
<dbReference type="PROSITE" id="PS51060">
    <property type="entry name" value="PARP_ALPHA_HD"/>
    <property type="match status" value="1"/>
</dbReference>
<evidence type="ECO:0000256" key="1">
    <source>
        <dbReference type="ARBA" id="ARBA00004123"/>
    </source>
</evidence>
<dbReference type="AlphaFoldDB" id="G0TVS4"/>
<dbReference type="SMART" id="SM00773">
    <property type="entry name" value="WGR"/>
    <property type="match status" value="1"/>
</dbReference>
<keyword evidence="2 15" id="KW-0328">Glycosyltransferase</keyword>
<dbReference type="PANTHER" id="PTHR10459">
    <property type="entry name" value="DNA LIGASE"/>
    <property type="match status" value="1"/>
</dbReference>
<evidence type="ECO:0000259" key="19">
    <source>
        <dbReference type="PROSITE" id="PS51977"/>
    </source>
</evidence>
<reference evidence="20" key="1">
    <citation type="journal article" date="2012" name="Proc. Natl. Acad. Sci. U.S.A.">
        <title>Antigenic diversity is generated by distinct evolutionary mechanisms in African trypanosome species.</title>
        <authorList>
            <person name="Jackson A.P."/>
            <person name="Berry A."/>
            <person name="Aslett M."/>
            <person name="Allison H.C."/>
            <person name="Burton P."/>
            <person name="Vavrova-Anderson J."/>
            <person name="Brown R."/>
            <person name="Browne H."/>
            <person name="Corton N."/>
            <person name="Hauser H."/>
            <person name="Gamble J."/>
            <person name="Gilderthorp R."/>
            <person name="Marcello L."/>
            <person name="McQuillan J."/>
            <person name="Otto T.D."/>
            <person name="Quail M.A."/>
            <person name="Sanders M.J."/>
            <person name="van Tonder A."/>
            <person name="Ginger M.L."/>
            <person name="Field M.C."/>
            <person name="Barry J.D."/>
            <person name="Hertz-Fowler C."/>
            <person name="Berriman M."/>
        </authorList>
    </citation>
    <scope>NUCLEOTIDE SEQUENCE</scope>
    <source>
        <strain evidence="20">Y486</strain>
    </source>
</reference>
<gene>
    <name evidence="20" type="ORF">TVY486_0502440</name>
</gene>
<evidence type="ECO:0000256" key="13">
    <source>
        <dbReference type="ARBA" id="ARBA00024347"/>
    </source>
</evidence>
<keyword evidence="9" id="KW-0862">Zinc</keyword>
<keyword evidence="10 15" id="KW-0520">NAD</keyword>
<evidence type="ECO:0000256" key="11">
    <source>
        <dbReference type="ARBA" id="ARBA00023125"/>
    </source>
</evidence>
<dbReference type="InterPro" id="IPR050800">
    <property type="entry name" value="ARTD/PARP"/>
</dbReference>
<comment type="subcellular location">
    <subcellularLocation>
        <location evidence="1">Nucleus</location>
    </subcellularLocation>
</comment>
<evidence type="ECO:0000256" key="4">
    <source>
        <dbReference type="ARBA" id="ARBA00022695"/>
    </source>
</evidence>
<dbReference type="GO" id="GO:0006302">
    <property type="term" value="P:double-strand break repair"/>
    <property type="evidence" value="ECO:0007669"/>
    <property type="project" value="TreeGrafter"/>
</dbReference>
<comment type="catalytic activity">
    <reaction evidence="14">
        <text>NAD(+) + (ADP-D-ribosyl)n-acceptor = nicotinamide + (ADP-D-ribosyl)n+1-acceptor + H(+).</text>
        <dbReference type="EC" id="2.4.2.30"/>
    </reaction>
</comment>
<name>G0TVS4_TRYVY</name>
<protein>
    <recommendedName>
        <fullName evidence="15">Poly [ADP-ribose] polymerase</fullName>
        <shortName evidence="15">PARP</shortName>
        <ecNumber evidence="15">2.4.2.-</ecNumber>
    </recommendedName>
</protein>
<evidence type="ECO:0000256" key="2">
    <source>
        <dbReference type="ARBA" id="ARBA00022676"/>
    </source>
</evidence>
<dbReference type="GO" id="GO:1990404">
    <property type="term" value="F:NAD+-protein mono-ADP-ribosyltransferase activity"/>
    <property type="evidence" value="ECO:0007669"/>
    <property type="project" value="TreeGrafter"/>
</dbReference>
<dbReference type="EC" id="2.4.2.-" evidence="15"/>
<evidence type="ECO:0000256" key="16">
    <source>
        <dbReference type="SAM" id="MobiDB-lite"/>
    </source>
</evidence>
<evidence type="ECO:0000256" key="15">
    <source>
        <dbReference type="RuleBase" id="RU362114"/>
    </source>
</evidence>
<evidence type="ECO:0000256" key="7">
    <source>
        <dbReference type="ARBA" id="ARBA00022765"/>
    </source>
</evidence>
<feature type="region of interest" description="Disordered" evidence="16">
    <location>
        <begin position="1"/>
        <end position="51"/>
    </location>
</feature>
<evidence type="ECO:0000256" key="5">
    <source>
        <dbReference type="ARBA" id="ARBA00022723"/>
    </source>
</evidence>
<dbReference type="PANTHER" id="PTHR10459:SF60">
    <property type="entry name" value="POLY [ADP-RIBOSE] POLYMERASE 2"/>
    <property type="match status" value="1"/>
</dbReference>
<comment type="similarity">
    <text evidence="13">Belongs to the ARTD/PARP family.</text>
</comment>
<dbReference type="VEuPathDB" id="TriTrypDB:TvY486_0502440"/>
<sequence length="553" mass="61448">MPARNAGTKVVRGRKAASKSAPPTTKAPVRKKGKKPASASPAGNGQPVRAAAAADACERQRLVQKGGGVVDVHSEKAGSCHVYKRSGSVYQCTLHQTNISQNNNKFYIIQVLEEDSGGCYHVFTRWGRVGLVGMNKLVTLNDADAAVRAFCGHFSRKTSNEWERRAGFVKRAGKYHLMDIDYGVREDSESGKGSARRKRKAEPKCKLPAKLKQLMELIVCEDTMVGALREFEIDTNRMPLGKISKGQVLQAYSVLKEVEECLGAHASKLEELSSRFYTLIPHSFGAQRPPVIRTREMIKQKLKMLEVLGELEIAARCLDAPQGKDLHPLDSAYLSLNCELRPLPGNSAVYKRVEEYLRNTHGGTHSSYTLQVKAIFTVRRDGEDELFEPYKKLGNRQLLWHGSRVTNFMGILSQGLRIAPPEAPCTGYMFGKGIYFSSVGSKSANYCHPSSKDNTGLMLLCEVALGKSKEYERACYMETAQRGTTSTVGVGRVSNDPAGSEVVDDVLWPKGRLVESPHTRRDLLYPEYIVYKTEQCAIRYLVQVEFIYNRGGW</sequence>
<evidence type="ECO:0000256" key="6">
    <source>
        <dbReference type="ARBA" id="ARBA00022737"/>
    </source>
</evidence>
<feature type="domain" description="PARP catalytic" evidence="17">
    <location>
        <begin position="327"/>
        <end position="553"/>
    </location>
</feature>
<dbReference type="FunFam" id="3.90.228.10:FF:000017">
    <property type="entry name" value="Poly [ADP-ribose] polymerase"/>
    <property type="match status" value="1"/>
</dbReference>
<dbReference type="InterPro" id="IPR012317">
    <property type="entry name" value="Poly(ADP-ribose)pol_cat_dom"/>
</dbReference>
<keyword evidence="4" id="KW-0548">Nucleotidyltransferase</keyword>
<dbReference type="InterPro" id="IPR008893">
    <property type="entry name" value="WGR_domain"/>
</dbReference>
<keyword evidence="6" id="KW-0677">Repeat</keyword>
<dbReference type="Gene3D" id="1.20.142.10">
    <property type="entry name" value="Poly(ADP-ribose) polymerase, regulatory domain"/>
    <property type="match status" value="1"/>
</dbReference>
<dbReference type="GO" id="GO:0008270">
    <property type="term" value="F:zinc ion binding"/>
    <property type="evidence" value="ECO:0007669"/>
    <property type="project" value="UniProtKB-KW"/>
</dbReference>
<keyword evidence="7" id="KW-0013">ADP-ribosylation</keyword>
<dbReference type="EMBL" id="HE573021">
    <property type="protein sequence ID" value="CCC48040.1"/>
    <property type="molecule type" value="Genomic_DNA"/>
</dbReference>
<dbReference type="Pfam" id="PF00644">
    <property type="entry name" value="PARP"/>
    <property type="match status" value="1"/>
</dbReference>
<evidence type="ECO:0000256" key="12">
    <source>
        <dbReference type="ARBA" id="ARBA00023242"/>
    </source>
</evidence>